<protein>
    <recommendedName>
        <fullName evidence="1">Peptidase S1 domain-containing protein</fullName>
    </recommendedName>
</protein>
<dbReference type="Gene3D" id="2.40.10.10">
    <property type="entry name" value="Trypsin-like serine proteases"/>
    <property type="match status" value="1"/>
</dbReference>
<comment type="caution">
    <text evidence="2">The sequence shown here is derived from an EMBL/GenBank/DDBJ whole genome shotgun (WGS) entry which is preliminary data.</text>
</comment>
<organism evidence="2 3">
    <name type="scientific">Halocaridina rubra</name>
    <name type="common">Hawaiian red shrimp</name>
    <dbReference type="NCBI Taxonomy" id="373956"/>
    <lineage>
        <taxon>Eukaryota</taxon>
        <taxon>Metazoa</taxon>
        <taxon>Ecdysozoa</taxon>
        <taxon>Arthropoda</taxon>
        <taxon>Crustacea</taxon>
        <taxon>Multicrustacea</taxon>
        <taxon>Malacostraca</taxon>
        <taxon>Eumalacostraca</taxon>
        <taxon>Eucarida</taxon>
        <taxon>Decapoda</taxon>
        <taxon>Pleocyemata</taxon>
        <taxon>Caridea</taxon>
        <taxon>Atyoidea</taxon>
        <taxon>Atyidae</taxon>
        <taxon>Halocaridina</taxon>
    </lineage>
</organism>
<dbReference type="InterPro" id="IPR009003">
    <property type="entry name" value="Peptidase_S1_PA"/>
</dbReference>
<accession>A0AAN8X9E9</accession>
<name>A0AAN8X9E9_HALRR</name>
<dbReference type="GO" id="GO:0006508">
    <property type="term" value="P:proteolysis"/>
    <property type="evidence" value="ECO:0007669"/>
    <property type="project" value="InterPro"/>
</dbReference>
<dbReference type="EMBL" id="JAXCGZ010009510">
    <property type="protein sequence ID" value="KAK7076923.1"/>
    <property type="molecule type" value="Genomic_DNA"/>
</dbReference>
<gene>
    <name evidence="2" type="ORF">SK128_018037</name>
</gene>
<dbReference type="Proteomes" id="UP001381693">
    <property type="component" value="Unassembled WGS sequence"/>
</dbReference>
<keyword evidence="3" id="KW-1185">Reference proteome</keyword>
<dbReference type="Pfam" id="PF00089">
    <property type="entry name" value="Trypsin"/>
    <property type="match status" value="1"/>
</dbReference>
<evidence type="ECO:0000313" key="2">
    <source>
        <dbReference type="EMBL" id="KAK7076923.1"/>
    </source>
</evidence>
<dbReference type="AlphaFoldDB" id="A0AAN8X9E9"/>
<dbReference type="SUPFAM" id="SSF50494">
    <property type="entry name" value="Trypsin-like serine proteases"/>
    <property type="match status" value="1"/>
</dbReference>
<dbReference type="InterPro" id="IPR043504">
    <property type="entry name" value="Peptidase_S1_PA_chymotrypsin"/>
</dbReference>
<dbReference type="InterPro" id="IPR001254">
    <property type="entry name" value="Trypsin_dom"/>
</dbReference>
<dbReference type="GO" id="GO:0004252">
    <property type="term" value="F:serine-type endopeptidase activity"/>
    <property type="evidence" value="ECO:0007669"/>
    <property type="project" value="InterPro"/>
</dbReference>
<feature type="domain" description="Peptidase S1" evidence="1">
    <location>
        <begin position="27"/>
        <end position="71"/>
    </location>
</feature>
<reference evidence="2 3" key="1">
    <citation type="submission" date="2023-11" db="EMBL/GenBank/DDBJ databases">
        <title>Halocaridina rubra genome assembly.</title>
        <authorList>
            <person name="Smith C."/>
        </authorList>
    </citation>
    <scope>NUCLEOTIDE SEQUENCE [LARGE SCALE GENOMIC DNA]</scope>
    <source>
        <strain evidence="2">EP-1</strain>
        <tissue evidence="2">Whole</tissue>
    </source>
</reference>
<sequence>MSGEISVIAMPVQIGSVNVSNNLFSRHDGDWGGPMVDNHGSLSGIASWAVGCGRQGFPAVYVNAIVVRDWICDIMSFDDD</sequence>
<proteinExistence type="predicted"/>
<evidence type="ECO:0000313" key="3">
    <source>
        <dbReference type="Proteomes" id="UP001381693"/>
    </source>
</evidence>
<evidence type="ECO:0000259" key="1">
    <source>
        <dbReference type="Pfam" id="PF00089"/>
    </source>
</evidence>